<dbReference type="RefSeq" id="WP_095985241.1">
    <property type="nucleotide sequence ID" value="NZ_CP022098.1"/>
</dbReference>
<evidence type="ECO:0000313" key="2">
    <source>
        <dbReference type="Proteomes" id="UP000217257"/>
    </source>
</evidence>
<reference evidence="1 2" key="1">
    <citation type="submission" date="2017-06" db="EMBL/GenBank/DDBJ databases">
        <title>Sequencing and comparative analysis of myxobacterial genomes.</title>
        <authorList>
            <person name="Rupp O."/>
            <person name="Goesmann A."/>
            <person name="Sogaard-Andersen L."/>
        </authorList>
    </citation>
    <scope>NUCLEOTIDE SEQUENCE [LARGE SCALE GENOMIC DNA]</scope>
    <source>
        <strain evidence="1 2">DSM 52655</strain>
    </source>
</reference>
<organism evidence="1 2">
    <name type="scientific">Cystobacter fuscus</name>
    <dbReference type="NCBI Taxonomy" id="43"/>
    <lineage>
        <taxon>Bacteria</taxon>
        <taxon>Pseudomonadati</taxon>
        <taxon>Myxococcota</taxon>
        <taxon>Myxococcia</taxon>
        <taxon>Myxococcales</taxon>
        <taxon>Cystobacterineae</taxon>
        <taxon>Archangiaceae</taxon>
        <taxon>Cystobacter</taxon>
    </lineage>
</organism>
<evidence type="ECO:0000313" key="1">
    <source>
        <dbReference type="EMBL" id="ATB36832.1"/>
    </source>
</evidence>
<dbReference type="AlphaFoldDB" id="A0A250J011"/>
<name>A0A250J011_9BACT</name>
<dbReference type="KEGG" id="cfus:CYFUS_002247"/>
<protein>
    <recommendedName>
        <fullName evidence="3">Lipoprotein</fullName>
    </recommendedName>
</protein>
<gene>
    <name evidence="1" type="ORF">CYFUS_002247</name>
</gene>
<proteinExistence type="predicted"/>
<dbReference type="EMBL" id="CP022098">
    <property type="protein sequence ID" value="ATB36832.1"/>
    <property type="molecule type" value="Genomic_DNA"/>
</dbReference>
<accession>A0A250J011</accession>
<sequence>MLSNMSPTFFNGLAAVTVAIPILAWSSGLPVHNVRSSAISFFYESNHTQNQSTDYNVGASSATFVWQEKSLHGFGNLSTKGSAKDGTGHMFELKLVRITSSDATSINGEWDVFKDGDPTCAGCKGYLYVSSPADSYQYLKGYVDNGKVGYSFSGNLDPNTRYDY</sequence>
<dbReference type="Proteomes" id="UP000217257">
    <property type="component" value="Chromosome"/>
</dbReference>
<evidence type="ECO:0008006" key="3">
    <source>
        <dbReference type="Google" id="ProtNLM"/>
    </source>
</evidence>